<evidence type="ECO:0000256" key="2">
    <source>
        <dbReference type="ARBA" id="ARBA00022475"/>
    </source>
</evidence>
<dbReference type="GO" id="GO:0005886">
    <property type="term" value="C:plasma membrane"/>
    <property type="evidence" value="ECO:0007669"/>
    <property type="project" value="UniProtKB-SubCell"/>
</dbReference>
<keyword evidence="5 6" id="KW-0472">Membrane</keyword>
<evidence type="ECO:0000313" key="9">
    <source>
        <dbReference type="Proteomes" id="UP000284531"/>
    </source>
</evidence>
<dbReference type="InterPro" id="IPR000620">
    <property type="entry name" value="EamA_dom"/>
</dbReference>
<accession>A0A419X763</accession>
<feature type="domain" description="EamA" evidence="7">
    <location>
        <begin position="152"/>
        <end position="287"/>
    </location>
</feature>
<evidence type="ECO:0000256" key="4">
    <source>
        <dbReference type="ARBA" id="ARBA00022989"/>
    </source>
</evidence>
<dbReference type="RefSeq" id="WP_120238470.1">
    <property type="nucleotide sequence ID" value="NZ_RAPQ01000008.1"/>
</dbReference>
<feature type="transmembrane region" description="Helical" evidence="6">
    <location>
        <begin position="69"/>
        <end position="85"/>
    </location>
</feature>
<feature type="transmembrane region" description="Helical" evidence="6">
    <location>
        <begin position="272"/>
        <end position="290"/>
    </location>
</feature>
<feature type="transmembrane region" description="Helical" evidence="6">
    <location>
        <begin position="97"/>
        <end position="116"/>
    </location>
</feature>
<dbReference type="OrthoDB" id="9805239at2"/>
<feature type="transmembrane region" description="Helical" evidence="6">
    <location>
        <begin position="148"/>
        <end position="171"/>
    </location>
</feature>
<keyword evidence="3 6" id="KW-0812">Transmembrane</keyword>
<dbReference type="InterPro" id="IPR050638">
    <property type="entry name" value="AA-Vitamin_Transporters"/>
</dbReference>
<evidence type="ECO:0000256" key="1">
    <source>
        <dbReference type="ARBA" id="ARBA00004651"/>
    </source>
</evidence>
<proteinExistence type="predicted"/>
<feature type="domain" description="EamA" evidence="7">
    <location>
        <begin position="9"/>
        <end position="140"/>
    </location>
</feature>
<dbReference type="InterPro" id="IPR037185">
    <property type="entry name" value="EmrE-like"/>
</dbReference>
<comment type="subcellular location">
    <subcellularLocation>
        <location evidence="1">Cell membrane</location>
        <topology evidence="1">Multi-pass membrane protein</topology>
    </subcellularLocation>
</comment>
<dbReference type="AlphaFoldDB" id="A0A419X763"/>
<dbReference type="PANTHER" id="PTHR32322:SF18">
    <property type="entry name" value="S-ADENOSYLMETHIONINE_S-ADENOSYLHOMOCYSTEINE TRANSPORTER"/>
    <property type="match status" value="1"/>
</dbReference>
<dbReference type="SUPFAM" id="SSF103481">
    <property type="entry name" value="Multidrug resistance efflux transporter EmrE"/>
    <property type="match status" value="2"/>
</dbReference>
<evidence type="ECO:0000256" key="5">
    <source>
        <dbReference type="ARBA" id="ARBA00023136"/>
    </source>
</evidence>
<evidence type="ECO:0000256" key="6">
    <source>
        <dbReference type="SAM" id="Phobius"/>
    </source>
</evidence>
<evidence type="ECO:0000256" key="3">
    <source>
        <dbReference type="ARBA" id="ARBA00022692"/>
    </source>
</evidence>
<feature type="transmembrane region" description="Helical" evidence="6">
    <location>
        <begin position="7"/>
        <end position="33"/>
    </location>
</feature>
<feature type="transmembrane region" description="Helical" evidence="6">
    <location>
        <begin position="183"/>
        <end position="204"/>
    </location>
</feature>
<keyword evidence="4 6" id="KW-1133">Transmembrane helix</keyword>
<name>A0A419X763_9BACT</name>
<evidence type="ECO:0000259" key="7">
    <source>
        <dbReference type="Pfam" id="PF00892"/>
    </source>
</evidence>
<dbReference type="Proteomes" id="UP000284531">
    <property type="component" value="Unassembled WGS sequence"/>
</dbReference>
<keyword evidence="9" id="KW-1185">Reference proteome</keyword>
<organism evidence="8 9">
    <name type="scientific">Marinifilum flexuosum</name>
    <dbReference type="NCBI Taxonomy" id="1117708"/>
    <lineage>
        <taxon>Bacteria</taxon>
        <taxon>Pseudomonadati</taxon>
        <taxon>Bacteroidota</taxon>
        <taxon>Bacteroidia</taxon>
        <taxon>Marinilabiliales</taxon>
        <taxon>Marinifilaceae</taxon>
    </lineage>
</organism>
<dbReference type="Pfam" id="PF00892">
    <property type="entry name" value="EamA"/>
    <property type="match status" value="2"/>
</dbReference>
<protein>
    <submittedName>
        <fullName evidence="8">Drug/metabolite transporter (DMT)-like permease</fullName>
    </submittedName>
</protein>
<sequence length="299" mass="33308">MNKQSLMVYASIVLAMLFWSFSFVWVKIVYLVYNPMTTVLLRLIISSALLFLIGKSLKRIQGIRKEDRMHLILLAFFEPFLYFLGESLGLKLVSSTLGAVIISTIPLFSPIAAYFFHKEKVSPKIVLGILFSVVGVGVIIFNKQFDLVASPLGIALMFVAVGAAVGYSIVLKGLASKYNPLTLISYQNLIGIAFFLPLFLSFELNHFLNAKPTSEVWIALIELAVFASSLAFIFFTYGLKHLGINKSNIFINVIPVFTAIFAFFVLNETLTFQKMLGISIVISGLFLSQAKLKFSKVKK</sequence>
<reference evidence="8 9" key="1">
    <citation type="submission" date="2018-09" db="EMBL/GenBank/DDBJ databases">
        <title>Genomic Encyclopedia of Archaeal and Bacterial Type Strains, Phase II (KMG-II): from individual species to whole genera.</title>
        <authorList>
            <person name="Goeker M."/>
        </authorList>
    </citation>
    <scope>NUCLEOTIDE SEQUENCE [LARGE SCALE GENOMIC DNA]</scope>
    <source>
        <strain evidence="8 9">DSM 21950</strain>
    </source>
</reference>
<feature type="transmembrane region" description="Helical" evidence="6">
    <location>
        <begin position="216"/>
        <end position="237"/>
    </location>
</feature>
<comment type="caution">
    <text evidence="8">The sequence shown here is derived from an EMBL/GenBank/DDBJ whole genome shotgun (WGS) entry which is preliminary data.</text>
</comment>
<gene>
    <name evidence="8" type="ORF">BXY64_0604</name>
</gene>
<feature type="transmembrane region" description="Helical" evidence="6">
    <location>
        <begin position="39"/>
        <end position="57"/>
    </location>
</feature>
<keyword evidence="2" id="KW-1003">Cell membrane</keyword>
<dbReference type="PANTHER" id="PTHR32322">
    <property type="entry name" value="INNER MEMBRANE TRANSPORTER"/>
    <property type="match status" value="1"/>
</dbReference>
<feature type="transmembrane region" description="Helical" evidence="6">
    <location>
        <begin position="249"/>
        <end position="266"/>
    </location>
</feature>
<feature type="transmembrane region" description="Helical" evidence="6">
    <location>
        <begin position="125"/>
        <end position="142"/>
    </location>
</feature>
<evidence type="ECO:0000313" key="8">
    <source>
        <dbReference type="EMBL" id="RKE03598.1"/>
    </source>
</evidence>
<dbReference type="EMBL" id="RAPQ01000008">
    <property type="protein sequence ID" value="RKE03598.1"/>
    <property type="molecule type" value="Genomic_DNA"/>
</dbReference>